<reference evidence="2 3" key="1">
    <citation type="journal article" date="2013" name="PLoS Genet.">
        <title>Genomic mechanisms accounting for the adaptation to parasitism in nematode-trapping fungi.</title>
        <authorList>
            <person name="Meerupati T."/>
            <person name="Andersson K.M."/>
            <person name="Friman E."/>
            <person name="Kumar D."/>
            <person name="Tunlid A."/>
            <person name="Ahren D."/>
        </authorList>
    </citation>
    <scope>NUCLEOTIDE SEQUENCE [LARGE SCALE GENOMIC DNA]</scope>
    <source>
        <strain evidence="2 3">CBS 200.50</strain>
    </source>
</reference>
<dbReference type="HOGENOM" id="CLU_794468_0_0_1"/>
<gene>
    <name evidence="2" type="ORF">H072_2694</name>
</gene>
<name>S8BV38_DACHA</name>
<feature type="compositionally biased region" description="Low complexity" evidence="1">
    <location>
        <begin position="76"/>
        <end position="92"/>
    </location>
</feature>
<comment type="caution">
    <text evidence="2">The sequence shown here is derived from an EMBL/GenBank/DDBJ whole genome shotgun (WGS) entry which is preliminary data.</text>
</comment>
<evidence type="ECO:0000313" key="3">
    <source>
        <dbReference type="Proteomes" id="UP000015100"/>
    </source>
</evidence>
<dbReference type="Proteomes" id="UP000015100">
    <property type="component" value="Unassembled WGS sequence"/>
</dbReference>
<evidence type="ECO:0000256" key="1">
    <source>
        <dbReference type="SAM" id="MobiDB-lite"/>
    </source>
</evidence>
<feature type="region of interest" description="Disordered" evidence="1">
    <location>
        <begin position="1"/>
        <end position="112"/>
    </location>
</feature>
<reference evidence="3" key="2">
    <citation type="submission" date="2013-04" db="EMBL/GenBank/DDBJ databases">
        <title>Genomic mechanisms accounting for the adaptation to parasitism in nematode-trapping fungi.</title>
        <authorList>
            <person name="Ahren D.G."/>
        </authorList>
    </citation>
    <scope>NUCLEOTIDE SEQUENCE [LARGE SCALE GENOMIC DNA]</scope>
    <source>
        <strain evidence="3">CBS 200.50</strain>
    </source>
</reference>
<evidence type="ECO:0000313" key="2">
    <source>
        <dbReference type="EMBL" id="EPS43323.1"/>
    </source>
</evidence>
<dbReference type="EMBL" id="AQGS01000081">
    <property type="protein sequence ID" value="EPS43323.1"/>
    <property type="molecule type" value="Genomic_DNA"/>
</dbReference>
<sequence length="350" mass="37465">MSASQPTGAPAVEKDRSKRRSIQRFVSKLIKPKSKKHESSETGVVSGPSTSSAAATTVVVASTSTPVPAPVPVSEPEPVAEPAAAPKETAPTPIDPPESAPTAGDESKEDPEIGVKLKSTAAKFPTLSHGARQLAEKHGIEIPEDWPYAPKAPVGKRVQKPIQHLLEVIRVAPTVAIKDVLIALGLHLLRRRRSLRPSIRNTILMRVSLFPGEMADKIWSIEEFGNEFITNATSVKPTLLVREHVHSVTTTGARNAIENQAASRNLFKRLGARNQSNGPVAIVANSLTLLEIAQIQNVLIHDVWIVPKKKKKKAVLPLEIASAAETKEEPTAGPSDIDKVSNALAATTIS</sequence>
<feature type="compositionally biased region" description="Low complexity" evidence="1">
    <location>
        <begin position="41"/>
        <end position="66"/>
    </location>
</feature>
<dbReference type="OrthoDB" id="5370011at2759"/>
<protein>
    <submittedName>
        <fullName evidence="2">Uncharacterized protein</fullName>
    </submittedName>
</protein>
<dbReference type="AlphaFoldDB" id="S8BV38"/>
<organism evidence="2 3">
    <name type="scientific">Dactylellina haptotyla (strain CBS 200.50)</name>
    <name type="common">Nematode-trapping fungus</name>
    <name type="synonym">Monacrosporium haptotylum</name>
    <dbReference type="NCBI Taxonomy" id="1284197"/>
    <lineage>
        <taxon>Eukaryota</taxon>
        <taxon>Fungi</taxon>
        <taxon>Dikarya</taxon>
        <taxon>Ascomycota</taxon>
        <taxon>Pezizomycotina</taxon>
        <taxon>Orbiliomycetes</taxon>
        <taxon>Orbiliales</taxon>
        <taxon>Orbiliaceae</taxon>
        <taxon>Dactylellina</taxon>
    </lineage>
</organism>
<proteinExistence type="predicted"/>
<keyword evidence="3" id="KW-1185">Reference proteome</keyword>
<accession>S8BV38</accession>